<organism evidence="1 2">
    <name type="scientific">Muriicola soli</name>
    <dbReference type="NCBI Taxonomy" id="2507538"/>
    <lineage>
        <taxon>Bacteria</taxon>
        <taxon>Pseudomonadati</taxon>
        <taxon>Bacteroidota</taxon>
        <taxon>Flavobacteriia</taxon>
        <taxon>Flavobacteriales</taxon>
        <taxon>Flavobacteriaceae</taxon>
        <taxon>Muriicola</taxon>
    </lineage>
</organism>
<dbReference type="OrthoDB" id="1341662at2"/>
<keyword evidence="2" id="KW-1185">Reference proteome</keyword>
<sequence length="279" mass="28665">MKKYIALIVIAIISFTSCEEDLVIYDNVNGQTFVTFNTSAINLPVVFDSSAEIEIPIEVSTISDADRTVNVNVVSGAEDEATADQYSVAGSVTIPANSYVGLLSFTGIDAGIEIGETKTVTLELAGITGSGDANVDPGTLTISMFQVCPVEEDFFIGDYQLTTTATGIFGSTVFPQGVVTISQGASSNDARVFNAQIYPDLGTFSPIDFNFTLVCGTVVVDAGQATGVGCGSSTTLGPSNATGGYTAGDDSVLVIDFADDEGGASCGAQANASITLTKV</sequence>
<proteinExistence type="predicted"/>
<gene>
    <name evidence="1" type="ORF">EQY75_10540</name>
</gene>
<reference evidence="1 2" key="1">
    <citation type="submission" date="2019-01" db="EMBL/GenBank/DDBJ databases">
        <title>Muriicola soli sp. nov., isolated from soil.</title>
        <authorList>
            <person name="Kang H.J."/>
            <person name="Kim S.B."/>
        </authorList>
    </citation>
    <scope>NUCLEOTIDE SEQUENCE [LARGE SCALE GENOMIC DNA]</scope>
    <source>
        <strain evidence="1 2">MMS17-SY002</strain>
    </source>
</reference>
<dbReference type="RefSeq" id="WP_129605675.1">
    <property type="nucleotide sequence ID" value="NZ_CP035544.1"/>
</dbReference>
<protein>
    <submittedName>
        <fullName evidence="1">Uncharacterized protein</fullName>
    </submittedName>
</protein>
<name>A0A411EBL3_9FLAO</name>
<dbReference type="AlphaFoldDB" id="A0A411EBL3"/>
<dbReference type="Proteomes" id="UP000290889">
    <property type="component" value="Chromosome"/>
</dbReference>
<dbReference type="PROSITE" id="PS51257">
    <property type="entry name" value="PROKAR_LIPOPROTEIN"/>
    <property type="match status" value="1"/>
</dbReference>
<evidence type="ECO:0000313" key="1">
    <source>
        <dbReference type="EMBL" id="QBA64924.1"/>
    </source>
</evidence>
<evidence type="ECO:0000313" key="2">
    <source>
        <dbReference type="Proteomes" id="UP000290889"/>
    </source>
</evidence>
<dbReference type="KEGG" id="mur:EQY75_10540"/>
<dbReference type="EMBL" id="CP035544">
    <property type="protein sequence ID" value="QBA64924.1"/>
    <property type="molecule type" value="Genomic_DNA"/>
</dbReference>
<accession>A0A411EBL3</accession>